<dbReference type="EMBL" id="CAEZXB010000061">
    <property type="protein sequence ID" value="CAB4689860.1"/>
    <property type="molecule type" value="Genomic_DNA"/>
</dbReference>
<organism evidence="1">
    <name type="scientific">freshwater metagenome</name>
    <dbReference type="NCBI Taxonomy" id="449393"/>
    <lineage>
        <taxon>unclassified sequences</taxon>
        <taxon>metagenomes</taxon>
        <taxon>ecological metagenomes</taxon>
    </lineage>
</organism>
<protein>
    <submittedName>
        <fullName evidence="1">Unannotated protein</fullName>
    </submittedName>
</protein>
<sequence length="167" mass="18665">MRVAWRIPIRVTMPRPVAHEMNSTKSSYGAKCPSKGIANSGEKSCPYAVTSVRKSEPKPTKTNQCAIPPMLHLRIRVCPSTSRTKVLTRSPRLFDRVGSAWPRRTIARIERTAFAKRARPATVAASEMMMRSALMGIEVTHRKARRESGQGRTGNKSREVVVLSYET</sequence>
<evidence type="ECO:0000313" key="1">
    <source>
        <dbReference type="EMBL" id="CAB4689860.1"/>
    </source>
</evidence>
<reference evidence="1" key="1">
    <citation type="submission" date="2020-05" db="EMBL/GenBank/DDBJ databases">
        <authorList>
            <person name="Chiriac C."/>
            <person name="Salcher M."/>
            <person name="Ghai R."/>
            <person name="Kavagutti S V."/>
        </authorList>
    </citation>
    <scope>NUCLEOTIDE SEQUENCE</scope>
</reference>
<gene>
    <name evidence="1" type="ORF">UFOPK2342_01708</name>
</gene>
<accession>A0A6J6NSZ7</accession>
<proteinExistence type="predicted"/>
<name>A0A6J6NSZ7_9ZZZZ</name>
<dbReference type="AlphaFoldDB" id="A0A6J6NSZ7"/>